<accession>A0A516V7S0</accession>
<feature type="signal peptide" evidence="1">
    <location>
        <begin position="1"/>
        <end position="26"/>
    </location>
</feature>
<reference evidence="2 3" key="1">
    <citation type="submission" date="2019-07" db="EMBL/GenBank/DDBJ databases">
        <title>Lysobacter weifangensis sp. nov., isolated from bensulfuron-methyl contaminated farmland soil.</title>
        <authorList>
            <person name="Zhao H."/>
        </authorList>
    </citation>
    <scope>NUCLEOTIDE SEQUENCE [LARGE SCALE GENOMIC DNA]</scope>
    <source>
        <strain evidence="2 3">CC-Bw-6</strain>
    </source>
</reference>
<evidence type="ECO:0008006" key="4">
    <source>
        <dbReference type="Google" id="ProtNLM"/>
    </source>
</evidence>
<evidence type="ECO:0000313" key="2">
    <source>
        <dbReference type="EMBL" id="QDQ74578.1"/>
    </source>
</evidence>
<evidence type="ECO:0000313" key="3">
    <source>
        <dbReference type="Proteomes" id="UP000315891"/>
    </source>
</evidence>
<protein>
    <recommendedName>
        <fullName evidence="4">Spore coat protein U domain-containing protein</fullName>
    </recommendedName>
</protein>
<dbReference type="Proteomes" id="UP000315891">
    <property type="component" value="Chromosome"/>
</dbReference>
<feature type="chain" id="PRO_5022170512" description="Spore coat protein U domain-containing protein" evidence="1">
    <location>
        <begin position="27"/>
        <end position="181"/>
    </location>
</feature>
<dbReference type="RefSeq" id="WP_143880087.1">
    <property type="nucleotide sequence ID" value="NZ_BAABLZ010000001.1"/>
</dbReference>
<keyword evidence="1" id="KW-0732">Signal</keyword>
<sequence>MSIATRFLLPSTILTCGFAMSAEAQAALRYTYINLNPAAACQLSIPTTDTQVRPKATGYRNESLTKGAFVICGFGTPTDDGTAMNAYIYFHSIDGVSRDISCTAVTGTEGLSPLVYSTKTVSSTAGGNASAMGWTDYDFATQGTPFYETIRDGWAVSVTCTLPPQTSITLTNSKFQIEIGS</sequence>
<dbReference type="EMBL" id="CP041742">
    <property type="protein sequence ID" value="QDQ74578.1"/>
    <property type="molecule type" value="Genomic_DNA"/>
</dbReference>
<dbReference type="OrthoDB" id="6063089at2"/>
<dbReference type="AlphaFoldDB" id="A0A516V7S0"/>
<gene>
    <name evidence="2" type="ORF">FNZ56_12145</name>
</gene>
<evidence type="ECO:0000256" key="1">
    <source>
        <dbReference type="SAM" id="SignalP"/>
    </source>
</evidence>
<proteinExistence type="predicted"/>
<keyword evidence="3" id="KW-1185">Reference proteome</keyword>
<organism evidence="2 3">
    <name type="scientific">Pseudoluteimonas lycopersici</name>
    <dbReference type="NCBI Taxonomy" id="1324796"/>
    <lineage>
        <taxon>Bacteria</taxon>
        <taxon>Pseudomonadati</taxon>
        <taxon>Pseudomonadota</taxon>
        <taxon>Gammaproteobacteria</taxon>
        <taxon>Lysobacterales</taxon>
        <taxon>Lysobacteraceae</taxon>
        <taxon>Pseudoluteimonas</taxon>
    </lineage>
</organism>
<name>A0A516V7S0_9GAMM</name>